<comment type="caution">
    <text evidence="5">The sequence shown here is derived from an EMBL/GenBank/DDBJ whole genome shotgun (WGS) entry which is preliminary data.</text>
</comment>
<dbReference type="InterPro" id="IPR011990">
    <property type="entry name" value="TPR-like_helical_dom_sf"/>
</dbReference>
<proteinExistence type="predicted"/>
<evidence type="ECO:0008006" key="7">
    <source>
        <dbReference type="Google" id="ProtNLM"/>
    </source>
</evidence>
<accession>A0ABR8V8L5</accession>
<feature type="repeat" description="TPR" evidence="3">
    <location>
        <begin position="100"/>
        <end position="133"/>
    </location>
</feature>
<evidence type="ECO:0000256" key="1">
    <source>
        <dbReference type="ARBA" id="ARBA00022737"/>
    </source>
</evidence>
<dbReference type="SMART" id="SM00028">
    <property type="entry name" value="TPR"/>
    <property type="match status" value="3"/>
</dbReference>
<evidence type="ECO:0000256" key="2">
    <source>
        <dbReference type="ARBA" id="ARBA00022803"/>
    </source>
</evidence>
<dbReference type="PANTHER" id="PTHR44858:SF1">
    <property type="entry name" value="UDP-N-ACETYLGLUCOSAMINE--PEPTIDE N-ACETYLGLUCOSAMINYLTRANSFERASE SPINDLY-RELATED"/>
    <property type="match status" value="1"/>
</dbReference>
<evidence type="ECO:0000313" key="6">
    <source>
        <dbReference type="Proteomes" id="UP000616346"/>
    </source>
</evidence>
<dbReference type="SUPFAM" id="SSF48452">
    <property type="entry name" value="TPR-like"/>
    <property type="match status" value="1"/>
</dbReference>
<feature type="signal peptide" evidence="4">
    <location>
        <begin position="1"/>
        <end position="20"/>
    </location>
</feature>
<protein>
    <recommendedName>
        <fullName evidence="7">Tetratricopeptide repeat protein</fullName>
    </recommendedName>
</protein>
<gene>
    <name evidence="5" type="ORF">H9626_02620</name>
</gene>
<feature type="chain" id="PRO_5045795042" description="Tetratricopeptide repeat protein" evidence="4">
    <location>
        <begin position="21"/>
        <end position="197"/>
    </location>
</feature>
<dbReference type="Gene3D" id="1.25.40.10">
    <property type="entry name" value="Tetratricopeptide repeat domain"/>
    <property type="match status" value="2"/>
</dbReference>
<evidence type="ECO:0000256" key="4">
    <source>
        <dbReference type="SAM" id="SignalP"/>
    </source>
</evidence>
<dbReference type="InterPro" id="IPR050498">
    <property type="entry name" value="Ycf3"/>
</dbReference>
<keyword evidence="6" id="KW-1185">Reference proteome</keyword>
<dbReference type="PANTHER" id="PTHR44858">
    <property type="entry name" value="TETRATRICOPEPTIDE REPEAT PROTEIN 6"/>
    <property type="match status" value="1"/>
</dbReference>
<feature type="repeat" description="TPR" evidence="3">
    <location>
        <begin position="134"/>
        <end position="167"/>
    </location>
</feature>
<keyword evidence="4" id="KW-0732">Signal</keyword>
<reference evidence="5 6" key="1">
    <citation type="submission" date="2020-08" db="EMBL/GenBank/DDBJ databases">
        <title>A Genomic Blueprint of the Chicken Gut Microbiome.</title>
        <authorList>
            <person name="Gilroy R."/>
            <person name="Ravi A."/>
            <person name="Getino M."/>
            <person name="Pursley I."/>
            <person name="Horton D.L."/>
            <person name="Alikhan N.-F."/>
            <person name="Baker D."/>
            <person name="Gharbi K."/>
            <person name="Hall N."/>
            <person name="Watson M."/>
            <person name="Adriaenssens E.M."/>
            <person name="Foster-Nyarko E."/>
            <person name="Jarju S."/>
            <person name="Secka A."/>
            <person name="Antonio M."/>
            <person name="Oren A."/>
            <person name="Chaudhuri R."/>
            <person name="La Ragione R.M."/>
            <person name="Hildebrand F."/>
            <person name="Pallen M.J."/>
        </authorList>
    </citation>
    <scope>NUCLEOTIDE SEQUENCE [LARGE SCALE GENOMIC DNA]</scope>
    <source>
        <strain evidence="5 6">Sa1YUN3</strain>
    </source>
</reference>
<dbReference type="PROSITE" id="PS50005">
    <property type="entry name" value="TPR"/>
    <property type="match status" value="2"/>
</dbReference>
<evidence type="ECO:0000313" key="5">
    <source>
        <dbReference type="EMBL" id="MBD8001112.1"/>
    </source>
</evidence>
<evidence type="ECO:0000256" key="3">
    <source>
        <dbReference type="PROSITE-ProRule" id="PRU00339"/>
    </source>
</evidence>
<keyword evidence="2 3" id="KW-0802">TPR repeat</keyword>
<dbReference type="InterPro" id="IPR019734">
    <property type="entry name" value="TPR_rpt"/>
</dbReference>
<dbReference type="EMBL" id="JACSPQ010000001">
    <property type="protein sequence ID" value="MBD8001112.1"/>
    <property type="molecule type" value="Genomic_DNA"/>
</dbReference>
<organism evidence="5 6">
    <name type="scientific">Phocaeicola faecium</name>
    <dbReference type="NCBI Taxonomy" id="2762213"/>
    <lineage>
        <taxon>Bacteria</taxon>
        <taxon>Pseudomonadati</taxon>
        <taxon>Bacteroidota</taxon>
        <taxon>Bacteroidia</taxon>
        <taxon>Bacteroidales</taxon>
        <taxon>Bacteroidaceae</taxon>
        <taxon>Phocaeicola</taxon>
    </lineage>
</organism>
<keyword evidence="1" id="KW-0677">Repeat</keyword>
<name>A0ABR8V8L5_9BACT</name>
<sequence>MKTLTSLLICCLFAASYVNAHTLNRPESTNYINGVTALNEGNPEKAYELLNAEINEHPQNGYAHCYMALICNYYGDMKMALDAVNNALELLPQDDNEYRSFAYYTRGTMLLNLKEWALAATDLTEAIRLNPEDTENYKARAEAYLNNGNYEASFEDVTTALKLDSKADVNDLVLQLLAAAPSAELVNRIASAYTLIK</sequence>
<dbReference type="Proteomes" id="UP000616346">
    <property type="component" value="Unassembled WGS sequence"/>
</dbReference>